<evidence type="ECO:0000313" key="2">
    <source>
        <dbReference type="Proteomes" id="UP000594638"/>
    </source>
</evidence>
<dbReference type="EMBL" id="CACTIH010002090">
    <property type="protein sequence ID" value="CAA2973200.1"/>
    <property type="molecule type" value="Genomic_DNA"/>
</dbReference>
<dbReference type="Proteomes" id="UP000594638">
    <property type="component" value="Unassembled WGS sequence"/>
</dbReference>
<dbReference type="Gramene" id="OE9A079882T1">
    <property type="protein sequence ID" value="OE9A079882C1"/>
    <property type="gene ID" value="OE9A079882"/>
</dbReference>
<accession>A0A8S0R415</accession>
<sequence>MNDLLYFIGDPGPLFIFLALTGLELGIESAVGITGVEGITVATALVRVGVPFSSIVKLRIHGNRRSSNVAHLLPSRSILHRPTEDDTFFRLYIST</sequence>
<keyword evidence="2" id="KW-1185">Reference proteome</keyword>
<comment type="caution">
    <text evidence="1">The sequence shown here is derived from an EMBL/GenBank/DDBJ whole genome shotgun (WGS) entry which is preliminary data.</text>
</comment>
<proteinExistence type="predicted"/>
<dbReference type="AlphaFoldDB" id="A0A8S0R415"/>
<reference evidence="1 2" key="1">
    <citation type="submission" date="2019-12" db="EMBL/GenBank/DDBJ databases">
        <authorList>
            <person name="Alioto T."/>
            <person name="Alioto T."/>
            <person name="Gomez Garrido J."/>
        </authorList>
    </citation>
    <scope>NUCLEOTIDE SEQUENCE [LARGE SCALE GENOMIC DNA]</scope>
</reference>
<protein>
    <submittedName>
        <fullName evidence="1">ATPase subunit 6, partial (Mitochondrion)</fullName>
    </submittedName>
</protein>
<name>A0A8S0R415_OLEEU</name>
<gene>
    <name evidence="1" type="ORF">OLEA9_A079882</name>
</gene>
<organism evidence="1 2">
    <name type="scientific">Olea europaea subsp. europaea</name>
    <dbReference type="NCBI Taxonomy" id="158383"/>
    <lineage>
        <taxon>Eukaryota</taxon>
        <taxon>Viridiplantae</taxon>
        <taxon>Streptophyta</taxon>
        <taxon>Embryophyta</taxon>
        <taxon>Tracheophyta</taxon>
        <taxon>Spermatophyta</taxon>
        <taxon>Magnoliopsida</taxon>
        <taxon>eudicotyledons</taxon>
        <taxon>Gunneridae</taxon>
        <taxon>Pentapetalae</taxon>
        <taxon>asterids</taxon>
        <taxon>lamiids</taxon>
        <taxon>Lamiales</taxon>
        <taxon>Oleaceae</taxon>
        <taxon>Oleeae</taxon>
        <taxon>Olea</taxon>
    </lineage>
</organism>
<evidence type="ECO:0000313" key="1">
    <source>
        <dbReference type="EMBL" id="CAA2973200.1"/>
    </source>
</evidence>